<dbReference type="InterPro" id="IPR052895">
    <property type="entry name" value="HetReg/Transcr_Mod"/>
</dbReference>
<organism evidence="2 3">
    <name type="scientific">Letharia lupina</name>
    <dbReference type="NCBI Taxonomy" id="560253"/>
    <lineage>
        <taxon>Eukaryota</taxon>
        <taxon>Fungi</taxon>
        <taxon>Dikarya</taxon>
        <taxon>Ascomycota</taxon>
        <taxon>Pezizomycotina</taxon>
        <taxon>Lecanoromycetes</taxon>
        <taxon>OSLEUM clade</taxon>
        <taxon>Lecanoromycetidae</taxon>
        <taxon>Lecanorales</taxon>
        <taxon>Lecanorineae</taxon>
        <taxon>Parmeliaceae</taxon>
        <taxon>Letharia</taxon>
    </lineage>
</organism>
<evidence type="ECO:0000313" key="2">
    <source>
        <dbReference type="EMBL" id="KAF6218151.1"/>
    </source>
</evidence>
<dbReference type="PANTHER" id="PTHR24148:SF64">
    <property type="entry name" value="HETEROKARYON INCOMPATIBILITY DOMAIN-CONTAINING PROTEIN"/>
    <property type="match status" value="1"/>
</dbReference>
<feature type="domain" description="Heterokaryon incompatibility" evidence="1">
    <location>
        <begin position="11"/>
        <end position="172"/>
    </location>
</feature>
<evidence type="ECO:0000259" key="1">
    <source>
        <dbReference type="Pfam" id="PF06985"/>
    </source>
</evidence>
<accession>A0A8H6F7S7</accession>
<dbReference type="AlphaFoldDB" id="A0A8H6F7S7"/>
<dbReference type="PANTHER" id="PTHR24148">
    <property type="entry name" value="ANKYRIN REPEAT DOMAIN-CONTAINING PROTEIN 39 HOMOLOG-RELATED"/>
    <property type="match status" value="1"/>
</dbReference>
<dbReference type="Proteomes" id="UP000593566">
    <property type="component" value="Unassembled WGS sequence"/>
</dbReference>
<protein>
    <recommendedName>
        <fullName evidence="1">Heterokaryon incompatibility domain-containing protein</fullName>
    </recommendedName>
</protein>
<sequence length="337" mass="38182">MVLSDGQIPTYEALPYTWGPTENPVDLRIDGVDGGSRLAVTQNLAEALQYLRYDDGRSRALWIDAICVDRQNISERGHQVARMADVYSKARVVIVWLGPGRDGSALARGALTDLGSEIEVNWTTKGITPLSREDYDQWTKEPLLFARNQDIINSIAHLLDRAWFTRLWIWQEIRLARNGAGIRCGYNSISWASFRNAILCLHVKPTRKASKLLSGIERVFPIIINYAGTLRNWHDLLEQTSGFQYSDDRDRVFSNLSLLRISARSGLEPDYSKSTSEVYKGLICHDSDRLSRRRSTPGGTIEAIPFYHDLDVSLQAGTASLFQQLMEPKLKRNKRNI</sequence>
<dbReference type="EMBL" id="JACCJB010000023">
    <property type="protein sequence ID" value="KAF6218151.1"/>
    <property type="molecule type" value="Genomic_DNA"/>
</dbReference>
<gene>
    <name evidence="2" type="ORF">HO133_006110</name>
</gene>
<evidence type="ECO:0000313" key="3">
    <source>
        <dbReference type="Proteomes" id="UP000593566"/>
    </source>
</evidence>
<dbReference type="GeneID" id="59334514"/>
<dbReference type="RefSeq" id="XP_037147586.1">
    <property type="nucleotide sequence ID" value="XM_037297012.1"/>
</dbReference>
<proteinExistence type="predicted"/>
<keyword evidence="3" id="KW-1185">Reference proteome</keyword>
<dbReference type="InterPro" id="IPR010730">
    <property type="entry name" value="HET"/>
</dbReference>
<name>A0A8H6F7S7_9LECA</name>
<reference evidence="2 3" key="1">
    <citation type="journal article" date="2020" name="Genomics">
        <title>Complete, high-quality genomes from long-read metagenomic sequencing of two wolf lichen thalli reveals enigmatic genome architecture.</title>
        <authorList>
            <person name="McKenzie S.K."/>
            <person name="Walston R.F."/>
            <person name="Allen J.L."/>
        </authorList>
    </citation>
    <scope>NUCLEOTIDE SEQUENCE [LARGE SCALE GENOMIC DNA]</scope>
    <source>
        <strain evidence="2">WasteWater1</strain>
    </source>
</reference>
<comment type="caution">
    <text evidence="2">The sequence shown here is derived from an EMBL/GenBank/DDBJ whole genome shotgun (WGS) entry which is preliminary data.</text>
</comment>
<dbReference type="Pfam" id="PF06985">
    <property type="entry name" value="HET"/>
    <property type="match status" value="1"/>
</dbReference>